<feature type="domain" description="SHOCT" evidence="2">
    <location>
        <begin position="53"/>
        <end position="78"/>
    </location>
</feature>
<name>A0ABM7WR61_9BACT</name>
<dbReference type="Pfam" id="PF09851">
    <property type="entry name" value="SHOCT"/>
    <property type="match status" value="1"/>
</dbReference>
<keyword evidence="1" id="KW-0812">Transmembrane</keyword>
<dbReference type="RefSeq" id="WP_248358957.1">
    <property type="nucleotide sequence ID" value="NZ_AP025591.1"/>
</dbReference>
<accession>A0ABM7WR61</accession>
<dbReference type="EMBL" id="AP025591">
    <property type="protein sequence ID" value="BDG01943.1"/>
    <property type="molecule type" value="Genomic_DNA"/>
</dbReference>
<evidence type="ECO:0000313" key="3">
    <source>
        <dbReference type="EMBL" id="BDG01943.1"/>
    </source>
</evidence>
<gene>
    <name evidence="3" type="ORF">AMOR_09390</name>
</gene>
<evidence type="ECO:0000259" key="2">
    <source>
        <dbReference type="Pfam" id="PF09851"/>
    </source>
</evidence>
<keyword evidence="4" id="KW-1185">Reference proteome</keyword>
<dbReference type="Proteomes" id="UP001162891">
    <property type="component" value="Chromosome"/>
</dbReference>
<organism evidence="3 4">
    <name type="scientific">Anaeromyxobacter oryzae</name>
    <dbReference type="NCBI Taxonomy" id="2918170"/>
    <lineage>
        <taxon>Bacteria</taxon>
        <taxon>Pseudomonadati</taxon>
        <taxon>Myxococcota</taxon>
        <taxon>Myxococcia</taxon>
        <taxon>Myxococcales</taxon>
        <taxon>Cystobacterineae</taxon>
        <taxon>Anaeromyxobacteraceae</taxon>
        <taxon>Anaeromyxobacter</taxon>
    </lineage>
</organism>
<proteinExistence type="predicted"/>
<evidence type="ECO:0000256" key="1">
    <source>
        <dbReference type="SAM" id="Phobius"/>
    </source>
</evidence>
<feature type="transmembrane region" description="Helical" evidence="1">
    <location>
        <begin position="12"/>
        <end position="33"/>
    </location>
</feature>
<reference evidence="4" key="1">
    <citation type="journal article" date="2022" name="Int. J. Syst. Evol. Microbiol.">
        <title>Anaeromyxobacter oryzae sp. nov., Anaeromyxobacter diazotrophicus sp. nov. and Anaeromyxobacter paludicola sp. nov., isolated from paddy soils.</title>
        <authorList>
            <person name="Itoh H."/>
            <person name="Xu Z."/>
            <person name="Mise K."/>
            <person name="Masuda Y."/>
            <person name="Ushijima N."/>
            <person name="Hayakawa C."/>
            <person name="Shiratori Y."/>
            <person name="Senoo K."/>
        </authorList>
    </citation>
    <scope>NUCLEOTIDE SEQUENCE [LARGE SCALE GENOMIC DNA]</scope>
    <source>
        <strain evidence="4">Red232</strain>
    </source>
</reference>
<keyword evidence="1" id="KW-1133">Transmembrane helix</keyword>
<sequence>MWHWMGNGFGWWFGMFGMALFWLVFAVALVWVIRAVWDRGPVREGPGRAPDSPLEILQRRYARGEIDRAEFEEKRRDLS</sequence>
<dbReference type="InterPro" id="IPR018649">
    <property type="entry name" value="SHOCT"/>
</dbReference>
<keyword evidence="1" id="KW-0472">Membrane</keyword>
<evidence type="ECO:0000313" key="4">
    <source>
        <dbReference type="Proteomes" id="UP001162891"/>
    </source>
</evidence>
<protein>
    <recommendedName>
        <fullName evidence="2">SHOCT domain-containing protein</fullName>
    </recommendedName>
</protein>